<sequence>MDSASADITAKIQGLGDLELAVIVCLITDQHCIIRTEKNLEHALDQELRLVSNQVFGLSYVVLDCSENTTLDEFVNGVLVDDPKGPQGYALEQLGEDVRAPFEPCFTTGLLHEKRSTPDVDHGSDGRGIANVVIAKNLNAADHQVQIQALELIRNRSVTTRRSVYEAPKHFLFIALLSSEPEARLTVHLNDHFSISHIHATEDGLPNLEQHMSNRTTSDNASLSSVLHSLPEAGGPLAYSRPSKEPFVSAEDTEALKSAAATVRVSPEVRAYLHNIVVFMRMHRAIAGGISAIATRHFHQLVKALAPLHDLSYVPPSLVALATRKVYPHRILITTPENERSMQWGSDIRAVREMLEGMTVEDIIEDVLTQVEVPL</sequence>
<evidence type="ECO:0000256" key="2">
    <source>
        <dbReference type="ARBA" id="ARBA00023444"/>
    </source>
</evidence>
<dbReference type="Proteomes" id="UP000016924">
    <property type="component" value="Unassembled WGS sequence"/>
</dbReference>
<dbReference type="EMBL" id="JH767672">
    <property type="protein sequence ID" value="EON70073.1"/>
    <property type="molecule type" value="Genomic_DNA"/>
</dbReference>
<reference evidence="5" key="1">
    <citation type="submission" date="2012-06" db="EMBL/GenBank/DDBJ databases">
        <title>The genome sequence of Coniosporium apollinis CBS 100218.</title>
        <authorList>
            <consortium name="The Broad Institute Genome Sequencing Platform"/>
            <person name="Cuomo C."/>
            <person name="Gorbushina A."/>
            <person name="Noack S."/>
            <person name="Walker B."/>
            <person name="Young S.K."/>
            <person name="Zeng Q."/>
            <person name="Gargeya S."/>
            <person name="Fitzgerald M."/>
            <person name="Haas B."/>
            <person name="Abouelleil A."/>
            <person name="Alvarado L."/>
            <person name="Arachchi H.M."/>
            <person name="Berlin A.M."/>
            <person name="Chapman S.B."/>
            <person name="Goldberg J."/>
            <person name="Griggs A."/>
            <person name="Gujja S."/>
            <person name="Hansen M."/>
            <person name="Howarth C."/>
            <person name="Imamovic A."/>
            <person name="Larimer J."/>
            <person name="McCowan C."/>
            <person name="Montmayeur A."/>
            <person name="Murphy C."/>
            <person name="Neiman D."/>
            <person name="Pearson M."/>
            <person name="Priest M."/>
            <person name="Roberts A."/>
            <person name="Saif S."/>
            <person name="Shea T."/>
            <person name="Sisk P."/>
            <person name="Sykes S."/>
            <person name="Wortman J."/>
            <person name="Nusbaum C."/>
            <person name="Birren B."/>
        </authorList>
    </citation>
    <scope>NUCLEOTIDE SEQUENCE [LARGE SCALE GENOMIC DNA]</scope>
    <source>
        <strain evidence="5">CBS 100218</strain>
    </source>
</reference>
<comment type="pathway">
    <text evidence="2">Porphyrin-containing compound metabolism.</text>
</comment>
<evidence type="ECO:0000259" key="3">
    <source>
        <dbReference type="Pfam" id="PF17863"/>
    </source>
</evidence>
<dbReference type="eggNOG" id="ENOG502QQMN">
    <property type="taxonomic scope" value="Eukaryota"/>
</dbReference>
<gene>
    <name evidence="4" type="ORF">W97_09339</name>
</gene>
<dbReference type="EC" id="6.6.1.1" evidence="1"/>
<dbReference type="OrthoDB" id="444631at2759"/>
<dbReference type="Gene3D" id="1.10.8.80">
    <property type="entry name" value="Magnesium chelatase subunit I, C-Terminal domain"/>
    <property type="match status" value="1"/>
</dbReference>
<dbReference type="GO" id="GO:0016851">
    <property type="term" value="F:magnesium chelatase activity"/>
    <property type="evidence" value="ECO:0007669"/>
    <property type="project" value="UniProtKB-EC"/>
</dbReference>
<keyword evidence="5" id="KW-1185">Reference proteome</keyword>
<organism evidence="4 5">
    <name type="scientific">Coniosporium apollinis (strain CBS 100218)</name>
    <name type="common">Rock-inhabiting black yeast</name>
    <dbReference type="NCBI Taxonomy" id="1168221"/>
    <lineage>
        <taxon>Eukaryota</taxon>
        <taxon>Fungi</taxon>
        <taxon>Dikarya</taxon>
        <taxon>Ascomycota</taxon>
        <taxon>Pezizomycotina</taxon>
        <taxon>Dothideomycetes</taxon>
        <taxon>Dothideomycetes incertae sedis</taxon>
        <taxon>Coniosporium</taxon>
    </lineage>
</organism>
<evidence type="ECO:0000256" key="1">
    <source>
        <dbReference type="ARBA" id="ARBA00012825"/>
    </source>
</evidence>
<dbReference type="Pfam" id="PF17863">
    <property type="entry name" value="AAA_lid_2"/>
    <property type="match status" value="1"/>
</dbReference>
<proteinExistence type="predicted"/>
<evidence type="ECO:0000313" key="4">
    <source>
        <dbReference type="EMBL" id="EON70073.1"/>
    </source>
</evidence>
<dbReference type="AlphaFoldDB" id="R7Z7I4"/>
<dbReference type="RefSeq" id="XP_007785390.1">
    <property type="nucleotide sequence ID" value="XM_007787200.1"/>
</dbReference>
<accession>R7Z7I4</accession>
<dbReference type="PANTHER" id="PTHR11603">
    <property type="entry name" value="AAA FAMILY ATPASE"/>
    <property type="match status" value="1"/>
</dbReference>
<dbReference type="InterPro" id="IPR041628">
    <property type="entry name" value="ChlI/MoxR_AAA_lid"/>
</dbReference>
<dbReference type="InterPro" id="IPR052041">
    <property type="entry name" value="Nucleic_acid_metab_PIN/TRAM"/>
</dbReference>
<evidence type="ECO:0000313" key="5">
    <source>
        <dbReference type="Proteomes" id="UP000016924"/>
    </source>
</evidence>
<feature type="domain" description="ChlI/MoxR AAA lid" evidence="3">
    <location>
        <begin position="280"/>
        <end position="340"/>
    </location>
</feature>
<dbReference type="PANTHER" id="PTHR11603:SF132">
    <property type="entry name" value="C2H2-TYPE DOMAIN-CONTAINING PROTEIN"/>
    <property type="match status" value="1"/>
</dbReference>
<dbReference type="GeneID" id="19906650"/>
<protein>
    <recommendedName>
        <fullName evidence="1">magnesium chelatase</fullName>
        <ecNumber evidence="1">6.6.1.1</ecNumber>
    </recommendedName>
</protein>
<name>R7Z7I4_CONA1</name>
<dbReference type="OMA" id="HWHDPED"/>
<dbReference type="HOGENOM" id="CLU_034390_0_0_1"/>